<dbReference type="Pfam" id="PF01869">
    <property type="entry name" value="BcrAD_BadFG"/>
    <property type="match status" value="1"/>
</dbReference>
<dbReference type="PANTHER" id="PTHR43190">
    <property type="entry name" value="N-ACETYL-D-GLUCOSAMINE KINASE"/>
    <property type="match status" value="1"/>
</dbReference>
<dbReference type="EMBL" id="JQCR01000002">
    <property type="protein sequence ID" value="KGE20189.1"/>
    <property type="molecule type" value="Genomic_DNA"/>
</dbReference>
<feature type="domain" description="ATPase BadF/BadG/BcrA/BcrD type" evidence="1">
    <location>
        <begin position="9"/>
        <end position="303"/>
    </location>
</feature>
<dbReference type="AlphaFoldDB" id="A0A098MCA9"/>
<comment type="caution">
    <text evidence="2">The sequence shown here is derived from an EMBL/GenBank/DDBJ whole genome shotgun (WGS) entry which is preliminary data.</text>
</comment>
<dbReference type="Proteomes" id="UP000029734">
    <property type="component" value="Unassembled WGS sequence"/>
</dbReference>
<dbReference type="InterPro" id="IPR043129">
    <property type="entry name" value="ATPase_NBD"/>
</dbReference>
<keyword evidence="3" id="KW-1185">Reference proteome</keyword>
<name>A0A098MCA9_9BACL</name>
<dbReference type="PANTHER" id="PTHR43190:SF3">
    <property type="entry name" value="N-ACETYL-D-GLUCOSAMINE KINASE"/>
    <property type="match status" value="1"/>
</dbReference>
<dbReference type="Gene3D" id="3.30.420.40">
    <property type="match status" value="2"/>
</dbReference>
<evidence type="ECO:0000313" key="3">
    <source>
        <dbReference type="Proteomes" id="UP000029734"/>
    </source>
</evidence>
<accession>A0A098MCA9</accession>
<dbReference type="RefSeq" id="WP_036652190.1">
    <property type="nucleotide sequence ID" value="NZ_JQCR01000002.1"/>
</dbReference>
<gene>
    <name evidence="2" type="ORF">PWYN_13255</name>
</gene>
<reference evidence="2 3" key="2">
    <citation type="submission" date="2014-10" db="EMBL/GenBank/DDBJ databases">
        <title>Comparative genomics of the Paenibacillus odorifer group.</title>
        <authorList>
            <person name="Tsai Y.-C."/>
            <person name="Martin N."/>
            <person name="Korlach J."/>
            <person name="Wiedmann M."/>
        </authorList>
    </citation>
    <scope>NUCLEOTIDE SEQUENCE [LARGE SCALE GENOMIC DNA]</scope>
    <source>
        <strain evidence="2 3">DSM 18334</strain>
    </source>
</reference>
<dbReference type="OrthoDB" id="9772633at2"/>
<sequence>MLETQDVVIGIDGGGTHTRIMVSDLMGNVLSYMETGSASVYRDLQAKQNVNQAIIEALAAAGKEFQQVRGLAAGIAGYDTEEDLEWVQELTAVEGLTCPRSHFNDAVAAHYGALLTKPGIVALSGTGSIVTALTEDGQYIRNFNFHHYAPSAARLIAYDTVYEVLAGNGVESDSALIHSMLEHWKVHTLQELHSLARQGFTEDRRSRDRTFAQFTPIITEAASKGSGIAGRVSDRAIHQIKIGIELLAPSFSGDPIPVAFTGSVINSPYFKKNLTALLALSNRRHYTVVQSKFSPVTGSVLYALSRIPGQSLHEDFITNLEKSSYTQP</sequence>
<evidence type="ECO:0000259" key="1">
    <source>
        <dbReference type="Pfam" id="PF01869"/>
    </source>
</evidence>
<reference evidence="2 3" key="1">
    <citation type="submission" date="2014-08" db="EMBL/GenBank/DDBJ databases">
        <authorList>
            <person name="den Bakker H.C."/>
        </authorList>
    </citation>
    <scope>NUCLEOTIDE SEQUENCE [LARGE SCALE GENOMIC DNA]</scope>
    <source>
        <strain evidence="2 3">DSM 18334</strain>
    </source>
</reference>
<organism evidence="2 3">
    <name type="scientific">Paenibacillus wynnii</name>
    <dbReference type="NCBI Taxonomy" id="268407"/>
    <lineage>
        <taxon>Bacteria</taxon>
        <taxon>Bacillati</taxon>
        <taxon>Bacillota</taxon>
        <taxon>Bacilli</taxon>
        <taxon>Bacillales</taxon>
        <taxon>Paenibacillaceae</taxon>
        <taxon>Paenibacillus</taxon>
    </lineage>
</organism>
<protein>
    <submittedName>
        <fullName evidence="2">ATPase</fullName>
    </submittedName>
</protein>
<dbReference type="SUPFAM" id="SSF53067">
    <property type="entry name" value="Actin-like ATPase domain"/>
    <property type="match status" value="1"/>
</dbReference>
<dbReference type="STRING" id="268407.PWYN_13255"/>
<proteinExistence type="predicted"/>
<dbReference type="InterPro" id="IPR002731">
    <property type="entry name" value="ATPase_BadF"/>
</dbReference>
<dbReference type="InterPro" id="IPR052519">
    <property type="entry name" value="Euk-type_GlcNAc_Kinase"/>
</dbReference>
<evidence type="ECO:0000313" key="2">
    <source>
        <dbReference type="EMBL" id="KGE20189.1"/>
    </source>
</evidence>
<dbReference type="eggNOG" id="COG2971">
    <property type="taxonomic scope" value="Bacteria"/>
</dbReference>